<sequence>MAIELNDCHVKIYKAIKSFCEKYGYSPSIREIQKTCGYKSPSTVYAHLKTLERAGYIQVGHRRRPRAIKVV</sequence>
<accession>A0A1T5MRL7</accession>
<dbReference type="AlphaFoldDB" id="A0A1T5MRL7"/>
<evidence type="ECO:0000313" key="2">
    <source>
        <dbReference type="EMBL" id="SKC90548.1"/>
    </source>
</evidence>
<dbReference type="GO" id="GO:0006508">
    <property type="term" value="P:proteolysis"/>
    <property type="evidence" value="ECO:0007669"/>
    <property type="project" value="InterPro"/>
</dbReference>
<evidence type="ECO:0000313" key="3">
    <source>
        <dbReference type="Proteomes" id="UP000190285"/>
    </source>
</evidence>
<keyword evidence="3" id="KW-1185">Reference proteome</keyword>
<dbReference type="SUPFAM" id="SSF46785">
    <property type="entry name" value="Winged helix' DNA-binding domain"/>
    <property type="match status" value="1"/>
</dbReference>
<dbReference type="Pfam" id="PF01726">
    <property type="entry name" value="LexA_DNA_bind"/>
    <property type="match status" value="1"/>
</dbReference>
<dbReference type="RefSeq" id="WP_170917605.1">
    <property type="nucleotide sequence ID" value="NZ_FUZT01000022.1"/>
</dbReference>
<evidence type="ECO:0000259" key="1">
    <source>
        <dbReference type="Pfam" id="PF01726"/>
    </source>
</evidence>
<dbReference type="Gene3D" id="1.10.10.10">
    <property type="entry name" value="Winged helix-like DNA-binding domain superfamily/Winged helix DNA-binding domain"/>
    <property type="match status" value="1"/>
</dbReference>
<dbReference type="EMBL" id="FUZT01000022">
    <property type="protein sequence ID" value="SKC90548.1"/>
    <property type="molecule type" value="Genomic_DNA"/>
</dbReference>
<reference evidence="2 3" key="1">
    <citation type="submission" date="2017-02" db="EMBL/GenBank/DDBJ databases">
        <authorList>
            <person name="Peterson S.W."/>
        </authorList>
    </citation>
    <scope>NUCLEOTIDE SEQUENCE [LARGE SCALE GENOMIC DNA]</scope>
    <source>
        <strain evidence="2 3">M1</strain>
    </source>
</reference>
<feature type="domain" description="LexA repressor DNA-binding" evidence="1">
    <location>
        <begin position="11"/>
        <end position="66"/>
    </location>
</feature>
<name>A0A1T5MRL7_9FIRM</name>
<dbReference type="GO" id="GO:0004252">
    <property type="term" value="F:serine-type endopeptidase activity"/>
    <property type="evidence" value="ECO:0007669"/>
    <property type="project" value="InterPro"/>
</dbReference>
<dbReference type="InterPro" id="IPR036390">
    <property type="entry name" value="WH_DNA-bd_sf"/>
</dbReference>
<dbReference type="Proteomes" id="UP000190285">
    <property type="component" value="Unassembled WGS sequence"/>
</dbReference>
<protein>
    <submittedName>
        <fullName evidence="2">SOS-response transcriptional repressors (RecA-mediated autopeptidases)</fullName>
    </submittedName>
</protein>
<proteinExistence type="predicted"/>
<dbReference type="InterPro" id="IPR006199">
    <property type="entry name" value="LexA_DNA-bd_dom"/>
</dbReference>
<gene>
    <name evidence="2" type="ORF">SAMN02194393_05184</name>
</gene>
<dbReference type="InterPro" id="IPR036388">
    <property type="entry name" value="WH-like_DNA-bd_sf"/>
</dbReference>
<organism evidence="2 3">
    <name type="scientific">Maledivibacter halophilus</name>
    <dbReference type="NCBI Taxonomy" id="36842"/>
    <lineage>
        <taxon>Bacteria</taxon>
        <taxon>Bacillati</taxon>
        <taxon>Bacillota</taxon>
        <taxon>Clostridia</taxon>
        <taxon>Peptostreptococcales</taxon>
        <taxon>Caminicellaceae</taxon>
        <taxon>Maledivibacter</taxon>
    </lineage>
</organism>
<dbReference type="STRING" id="36842.SAMN02194393_05184"/>